<dbReference type="PROSITE" id="PS01186">
    <property type="entry name" value="EGF_2"/>
    <property type="match status" value="1"/>
</dbReference>
<dbReference type="PROSITE" id="PS00010">
    <property type="entry name" value="ASX_HYDROXYL"/>
    <property type="match status" value="1"/>
</dbReference>
<evidence type="ECO:0000313" key="9">
    <source>
        <dbReference type="Proteomes" id="UP000274429"/>
    </source>
</evidence>
<evidence type="ECO:0000259" key="7">
    <source>
        <dbReference type="PROSITE" id="PS50026"/>
    </source>
</evidence>
<evidence type="ECO:0000256" key="3">
    <source>
        <dbReference type="ARBA" id="ARBA00022801"/>
    </source>
</evidence>
<sequence length="121" mass="13867">MELLRLELSLKACNYDFINVYSGPQHNQQKIGTFCGNTLPAPITSHTNELNIEFYTDGSVQRTGFRAVFFTDLDECADNNGGCQHICRNTIGSYYCECRPGYKVYGRFNCKESEYSRFVLF</sequence>
<feature type="domain" description="EGF-like" evidence="7">
    <location>
        <begin position="72"/>
        <end position="111"/>
    </location>
</feature>
<proteinExistence type="predicted"/>
<evidence type="ECO:0000313" key="8">
    <source>
        <dbReference type="EMBL" id="VDM26220.1"/>
    </source>
</evidence>
<comment type="caution">
    <text evidence="5">Lacks conserved residue(s) required for the propagation of feature annotation.</text>
</comment>
<dbReference type="InterPro" id="IPR001881">
    <property type="entry name" value="EGF-like_Ca-bd_dom"/>
</dbReference>
<keyword evidence="9" id="KW-1185">Reference proteome</keyword>
<dbReference type="InterPro" id="IPR000859">
    <property type="entry name" value="CUB_dom"/>
</dbReference>
<dbReference type="InterPro" id="IPR000742">
    <property type="entry name" value="EGF"/>
</dbReference>
<dbReference type="GO" id="GO:0005509">
    <property type="term" value="F:calcium ion binding"/>
    <property type="evidence" value="ECO:0007669"/>
    <property type="project" value="InterPro"/>
</dbReference>
<protein>
    <submittedName>
        <fullName evidence="10">CUB domain-containing protein</fullName>
    </submittedName>
</protein>
<reference evidence="8 9" key="2">
    <citation type="submission" date="2018-11" db="EMBL/GenBank/DDBJ databases">
        <authorList>
            <consortium name="Pathogen Informatics"/>
        </authorList>
    </citation>
    <scope>NUCLEOTIDE SEQUENCE [LARGE SCALE GENOMIC DNA]</scope>
</reference>
<dbReference type="Pfam" id="PF00431">
    <property type="entry name" value="CUB"/>
    <property type="match status" value="1"/>
</dbReference>
<dbReference type="PROSITE" id="PS50026">
    <property type="entry name" value="EGF_3"/>
    <property type="match status" value="1"/>
</dbReference>
<dbReference type="PROSITE" id="PS01180">
    <property type="entry name" value="CUB"/>
    <property type="match status" value="1"/>
</dbReference>
<feature type="domain" description="CUB" evidence="6">
    <location>
        <begin position="1"/>
        <end position="72"/>
    </location>
</feature>
<dbReference type="Gene3D" id="2.60.120.290">
    <property type="entry name" value="Spermadhesin, CUB domain"/>
    <property type="match status" value="1"/>
</dbReference>
<dbReference type="WBParaSite" id="TTAC_0000509701-mRNA-1">
    <property type="protein sequence ID" value="TTAC_0000509701-mRNA-1"/>
    <property type="gene ID" value="TTAC_0000509701"/>
</dbReference>
<dbReference type="InterPro" id="IPR000152">
    <property type="entry name" value="EGF-type_Asp/Asn_hydroxyl_site"/>
</dbReference>
<dbReference type="SMART" id="SM00181">
    <property type="entry name" value="EGF"/>
    <property type="match status" value="1"/>
</dbReference>
<evidence type="ECO:0000256" key="1">
    <source>
        <dbReference type="ARBA" id="ARBA00022670"/>
    </source>
</evidence>
<dbReference type="AlphaFoldDB" id="A0A0R3WWF7"/>
<evidence type="ECO:0000313" key="10">
    <source>
        <dbReference type="WBParaSite" id="TTAC_0000509701-mRNA-1"/>
    </source>
</evidence>
<dbReference type="SUPFAM" id="SSF57196">
    <property type="entry name" value="EGF/Laminin"/>
    <property type="match status" value="1"/>
</dbReference>
<evidence type="ECO:0000256" key="2">
    <source>
        <dbReference type="ARBA" id="ARBA00022737"/>
    </source>
</evidence>
<dbReference type="Pfam" id="PF14670">
    <property type="entry name" value="FXa_inhibition"/>
    <property type="match status" value="1"/>
</dbReference>
<dbReference type="PANTHER" id="PTHR24255">
    <property type="entry name" value="COMPLEMENT COMPONENT 1, S SUBCOMPONENT-RELATED"/>
    <property type="match status" value="1"/>
</dbReference>
<dbReference type="GO" id="GO:0004252">
    <property type="term" value="F:serine-type endopeptidase activity"/>
    <property type="evidence" value="ECO:0007669"/>
    <property type="project" value="TreeGrafter"/>
</dbReference>
<keyword evidence="1" id="KW-0645">Protease</keyword>
<evidence type="ECO:0000256" key="4">
    <source>
        <dbReference type="ARBA" id="ARBA00023157"/>
    </source>
</evidence>
<reference evidence="10" key="1">
    <citation type="submission" date="2017-02" db="UniProtKB">
        <authorList>
            <consortium name="WormBaseParasite"/>
        </authorList>
    </citation>
    <scope>IDENTIFICATION</scope>
</reference>
<dbReference type="PROSITE" id="PS01187">
    <property type="entry name" value="EGF_CA"/>
    <property type="match status" value="1"/>
</dbReference>
<dbReference type="PANTHER" id="PTHR24255:SF31">
    <property type="entry name" value="CUBILIN-LIKE PROTEIN"/>
    <property type="match status" value="1"/>
</dbReference>
<dbReference type="InterPro" id="IPR018097">
    <property type="entry name" value="EGF_Ca-bd_CS"/>
</dbReference>
<keyword evidence="2" id="KW-0677">Repeat</keyword>
<dbReference type="GO" id="GO:0005615">
    <property type="term" value="C:extracellular space"/>
    <property type="evidence" value="ECO:0007669"/>
    <property type="project" value="TreeGrafter"/>
</dbReference>
<dbReference type="CDD" id="cd00041">
    <property type="entry name" value="CUB"/>
    <property type="match status" value="1"/>
</dbReference>
<keyword evidence="4" id="KW-1015">Disulfide bond</keyword>
<dbReference type="Gene3D" id="2.10.25.10">
    <property type="entry name" value="Laminin"/>
    <property type="match status" value="1"/>
</dbReference>
<dbReference type="InterPro" id="IPR035914">
    <property type="entry name" value="Sperma_CUB_dom_sf"/>
</dbReference>
<keyword evidence="3" id="KW-0378">Hydrolase</keyword>
<keyword evidence="5" id="KW-0245">EGF-like domain</keyword>
<organism evidence="10">
    <name type="scientific">Hydatigena taeniaeformis</name>
    <name type="common">Feline tapeworm</name>
    <name type="synonym">Taenia taeniaeformis</name>
    <dbReference type="NCBI Taxonomy" id="6205"/>
    <lineage>
        <taxon>Eukaryota</taxon>
        <taxon>Metazoa</taxon>
        <taxon>Spiralia</taxon>
        <taxon>Lophotrochozoa</taxon>
        <taxon>Platyhelminthes</taxon>
        <taxon>Cestoda</taxon>
        <taxon>Eucestoda</taxon>
        <taxon>Cyclophyllidea</taxon>
        <taxon>Taeniidae</taxon>
        <taxon>Hydatigera</taxon>
    </lineage>
</organism>
<dbReference type="OrthoDB" id="6159735at2759"/>
<accession>A0A0R3WWF7</accession>
<evidence type="ECO:0000256" key="5">
    <source>
        <dbReference type="PROSITE-ProRule" id="PRU00076"/>
    </source>
</evidence>
<dbReference type="CDD" id="cd00054">
    <property type="entry name" value="EGF_CA"/>
    <property type="match status" value="1"/>
</dbReference>
<evidence type="ECO:0000259" key="6">
    <source>
        <dbReference type="PROSITE" id="PS01180"/>
    </source>
</evidence>
<dbReference type="EMBL" id="UYWX01006193">
    <property type="protein sequence ID" value="VDM26220.1"/>
    <property type="molecule type" value="Genomic_DNA"/>
</dbReference>
<gene>
    <name evidence="8" type="ORF">TTAC_LOCUS5082</name>
</gene>
<name>A0A0R3WWF7_HYDTA</name>
<dbReference type="Proteomes" id="UP000274429">
    <property type="component" value="Unassembled WGS sequence"/>
</dbReference>
<dbReference type="SMART" id="SM00179">
    <property type="entry name" value="EGF_CA"/>
    <property type="match status" value="1"/>
</dbReference>
<dbReference type="GO" id="GO:0006508">
    <property type="term" value="P:proteolysis"/>
    <property type="evidence" value="ECO:0007669"/>
    <property type="project" value="UniProtKB-KW"/>
</dbReference>
<dbReference type="SUPFAM" id="SSF49854">
    <property type="entry name" value="Spermadhesin, CUB domain"/>
    <property type="match status" value="1"/>
</dbReference>
<dbReference type="STRING" id="6205.A0A0R3WWF7"/>